<gene>
    <name evidence="3" type="ORF">EV189_2623</name>
</gene>
<reference evidence="3 4" key="1">
    <citation type="submission" date="2019-02" db="EMBL/GenBank/DDBJ databases">
        <title>Genomic Encyclopedia of Type Strains, Phase IV (KMG-IV): sequencing the most valuable type-strain genomes for metagenomic binning, comparative biology and taxonomic classification.</title>
        <authorList>
            <person name="Goeker M."/>
        </authorList>
    </citation>
    <scope>NUCLEOTIDE SEQUENCE [LARGE SCALE GENOMIC DNA]</scope>
    <source>
        <strain evidence="3 4">DSM 45622</strain>
    </source>
</reference>
<feature type="domain" description="DUF4097" evidence="2">
    <location>
        <begin position="159"/>
        <end position="273"/>
    </location>
</feature>
<dbReference type="EMBL" id="SGXD01000003">
    <property type="protein sequence ID" value="RZS87199.1"/>
    <property type="molecule type" value="Genomic_DNA"/>
</dbReference>
<evidence type="ECO:0000259" key="2">
    <source>
        <dbReference type="Pfam" id="PF13349"/>
    </source>
</evidence>
<keyword evidence="1" id="KW-0472">Membrane</keyword>
<comment type="caution">
    <text evidence="3">The sequence shown here is derived from an EMBL/GenBank/DDBJ whole genome shotgun (WGS) entry which is preliminary data.</text>
</comment>
<name>A0A4Q7NPK3_9ACTN</name>
<keyword evidence="1" id="KW-0812">Transmembrane</keyword>
<dbReference type="Pfam" id="PF13349">
    <property type="entry name" value="DUF4097"/>
    <property type="match status" value="1"/>
</dbReference>
<evidence type="ECO:0000313" key="4">
    <source>
        <dbReference type="Proteomes" id="UP000293638"/>
    </source>
</evidence>
<dbReference type="OrthoDB" id="4331847at2"/>
<keyword evidence="4" id="KW-1185">Reference proteome</keyword>
<dbReference type="RefSeq" id="WP_130493351.1">
    <property type="nucleotide sequence ID" value="NZ_SGXD01000003.1"/>
</dbReference>
<protein>
    <submittedName>
        <fullName evidence="3">Putative adhesin</fullName>
    </submittedName>
</protein>
<dbReference type="AlphaFoldDB" id="A0A4Q7NPK3"/>
<evidence type="ECO:0000313" key="3">
    <source>
        <dbReference type="EMBL" id="RZS87199.1"/>
    </source>
</evidence>
<dbReference type="Proteomes" id="UP000293638">
    <property type="component" value="Unassembled WGS sequence"/>
</dbReference>
<accession>A0A4Q7NPK3</accession>
<feature type="transmembrane region" description="Helical" evidence="1">
    <location>
        <begin position="20"/>
        <end position="39"/>
    </location>
</feature>
<evidence type="ECO:0000256" key="1">
    <source>
        <dbReference type="SAM" id="Phobius"/>
    </source>
</evidence>
<proteinExistence type="predicted"/>
<sequence length="277" mass="28397">MSTTLPPAPAPAAPPHRARQPLLVVGLVVAVLATGWGAFSLASVMGRHDEVSYGTVSGSGTIRTVHVSASGLCNSSVSVLGLGDEDGGGPTRASLRWHDFWSFGRPRHDVHLDAGGTLQVHTSCSFAASWGPDSRLVLSVPRTAAVSVSGESVTVDHIWNDVRVSADSGSVHVTNVIGDLHLSADSGSVHVESTRAQTVAVSADSGSVSVSLDAPPTDVEVSADSGSVTLRVPASEAYAVRASADSGSTRVTVPTDSRSSRHIDVSANSGSIRVLPR</sequence>
<keyword evidence="1" id="KW-1133">Transmembrane helix</keyword>
<dbReference type="InterPro" id="IPR025164">
    <property type="entry name" value="Toastrack_DUF4097"/>
</dbReference>
<organism evidence="3 4">
    <name type="scientific">Motilibacter rhizosphaerae</name>
    <dbReference type="NCBI Taxonomy" id="598652"/>
    <lineage>
        <taxon>Bacteria</taxon>
        <taxon>Bacillati</taxon>
        <taxon>Actinomycetota</taxon>
        <taxon>Actinomycetes</taxon>
        <taxon>Motilibacterales</taxon>
        <taxon>Motilibacteraceae</taxon>
        <taxon>Motilibacter</taxon>
    </lineage>
</organism>